<organism evidence="8">
    <name type="scientific">freshwater metagenome</name>
    <dbReference type="NCBI Taxonomy" id="449393"/>
    <lineage>
        <taxon>unclassified sequences</taxon>
        <taxon>metagenomes</taxon>
        <taxon>ecological metagenomes</taxon>
    </lineage>
</organism>
<protein>
    <submittedName>
        <fullName evidence="8">Unannotated protein</fullName>
    </submittedName>
</protein>
<dbReference type="InterPro" id="IPR018076">
    <property type="entry name" value="T2SS_GspF_dom"/>
</dbReference>
<dbReference type="InterPro" id="IPR042094">
    <property type="entry name" value="T2SS_GspF_sf"/>
</dbReference>
<feature type="transmembrane region" description="Helical" evidence="6">
    <location>
        <begin position="269"/>
        <end position="289"/>
    </location>
</feature>
<keyword evidence="2" id="KW-1003">Cell membrane</keyword>
<dbReference type="AlphaFoldDB" id="A0A6J5ZR30"/>
<reference evidence="8" key="1">
    <citation type="submission" date="2020-05" db="EMBL/GenBank/DDBJ databases">
        <authorList>
            <person name="Chiriac C."/>
            <person name="Salcher M."/>
            <person name="Ghai R."/>
            <person name="Kavagutti S V."/>
        </authorList>
    </citation>
    <scope>NUCLEOTIDE SEQUENCE</scope>
</reference>
<dbReference type="PANTHER" id="PTHR35007">
    <property type="entry name" value="INTEGRAL MEMBRANE PROTEIN-RELATED"/>
    <property type="match status" value="1"/>
</dbReference>
<evidence type="ECO:0000256" key="4">
    <source>
        <dbReference type="ARBA" id="ARBA00022989"/>
    </source>
</evidence>
<feature type="domain" description="Type II secretion system protein GspF" evidence="7">
    <location>
        <begin position="163"/>
        <end position="285"/>
    </location>
</feature>
<keyword evidence="5 6" id="KW-0472">Membrane</keyword>
<gene>
    <name evidence="8" type="ORF">UFOPK3331_01393</name>
</gene>
<dbReference type="EMBL" id="CAESAL010000056">
    <property type="protein sequence ID" value="CAB4344635.1"/>
    <property type="molecule type" value="Genomic_DNA"/>
</dbReference>
<dbReference type="Pfam" id="PF00482">
    <property type="entry name" value="T2SSF"/>
    <property type="match status" value="1"/>
</dbReference>
<evidence type="ECO:0000256" key="2">
    <source>
        <dbReference type="ARBA" id="ARBA00022475"/>
    </source>
</evidence>
<dbReference type="Gene3D" id="1.20.81.30">
    <property type="entry name" value="Type II secretion system (T2SS), domain F"/>
    <property type="match status" value="1"/>
</dbReference>
<keyword evidence="4 6" id="KW-1133">Transmembrane helix</keyword>
<accession>A0A6J5ZR30</accession>
<evidence type="ECO:0000256" key="1">
    <source>
        <dbReference type="ARBA" id="ARBA00004651"/>
    </source>
</evidence>
<evidence type="ECO:0000256" key="5">
    <source>
        <dbReference type="ARBA" id="ARBA00023136"/>
    </source>
</evidence>
<feature type="transmembrane region" description="Helical" evidence="6">
    <location>
        <begin position="6"/>
        <end position="26"/>
    </location>
</feature>
<proteinExistence type="predicted"/>
<evidence type="ECO:0000259" key="7">
    <source>
        <dbReference type="Pfam" id="PF00482"/>
    </source>
</evidence>
<dbReference type="GO" id="GO:0005886">
    <property type="term" value="C:plasma membrane"/>
    <property type="evidence" value="ECO:0007669"/>
    <property type="project" value="UniProtKB-SubCell"/>
</dbReference>
<comment type="subcellular location">
    <subcellularLocation>
        <location evidence="1">Cell membrane</location>
        <topology evidence="1">Multi-pass membrane protein</topology>
    </subcellularLocation>
</comment>
<dbReference type="PANTHER" id="PTHR35007:SF2">
    <property type="entry name" value="PILUS ASSEMBLE PROTEIN"/>
    <property type="match status" value="1"/>
</dbReference>
<keyword evidence="3 6" id="KW-0812">Transmembrane</keyword>
<feature type="transmembrane region" description="Helical" evidence="6">
    <location>
        <begin position="100"/>
        <end position="117"/>
    </location>
</feature>
<name>A0A6J5ZR30_9ZZZZ</name>
<sequence>MKQPLALALLLAWLGLTLLFGELRWFRRPPLIDRVRPYLFGLSLPLDVDDTHAILRVLGPLARDTGAAAARFSGVTEDLATRLERIHSPLDPTSFRLRQLGWATASLFVALLVALAADPSLPLFSLLVAGAPVLAFLVIESQLSSRSKEWKRSLLLELPVVSEQLGMLLSAGYSLGAALQRLSRRSGGVIAQDLQRVVTRIAHGVTENNALREWSTTADIPAVGRLVGILALNRDAGDLGSLITHEARAVRAEVHRDLVETIEKRGQQVWIPVTVATLVPGLLFLAVPFTEALRLFTST</sequence>
<evidence type="ECO:0000256" key="6">
    <source>
        <dbReference type="SAM" id="Phobius"/>
    </source>
</evidence>
<feature type="transmembrane region" description="Helical" evidence="6">
    <location>
        <begin position="123"/>
        <end position="143"/>
    </location>
</feature>
<evidence type="ECO:0000256" key="3">
    <source>
        <dbReference type="ARBA" id="ARBA00022692"/>
    </source>
</evidence>
<evidence type="ECO:0000313" key="8">
    <source>
        <dbReference type="EMBL" id="CAB4344635.1"/>
    </source>
</evidence>